<gene>
    <name evidence="2" type="ORF">DFR44_12226</name>
</gene>
<keyword evidence="3" id="KW-1185">Reference proteome</keyword>
<keyword evidence="1" id="KW-1133">Transmembrane helix</keyword>
<dbReference type="RefSeq" id="WP_133621248.1">
    <property type="nucleotide sequence ID" value="NZ_SNZE01000022.1"/>
</dbReference>
<accession>A0A4R6Y6B8</accession>
<organism evidence="2 3">
    <name type="scientific">Hydromonas duriensis</name>
    <dbReference type="NCBI Taxonomy" id="1527608"/>
    <lineage>
        <taxon>Bacteria</taxon>
        <taxon>Pseudomonadati</taxon>
        <taxon>Pseudomonadota</taxon>
        <taxon>Betaproteobacteria</taxon>
        <taxon>Burkholderiales</taxon>
        <taxon>Burkholderiaceae</taxon>
        <taxon>Hydromonas</taxon>
    </lineage>
</organism>
<dbReference type="Proteomes" id="UP000294480">
    <property type="component" value="Unassembled WGS sequence"/>
</dbReference>
<reference evidence="2 3" key="1">
    <citation type="submission" date="2019-03" db="EMBL/GenBank/DDBJ databases">
        <title>Genomic Encyclopedia of Type Strains, Phase IV (KMG-IV): sequencing the most valuable type-strain genomes for metagenomic binning, comparative biology and taxonomic classification.</title>
        <authorList>
            <person name="Goeker M."/>
        </authorList>
    </citation>
    <scope>NUCLEOTIDE SEQUENCE [LARGE SCALE GENOMIC DNA]</scope>
    <source>
        <strain evidence="2 3">DSM 102852</strain>
    </source>
</reference>
<dbReference type="AlphaFoldDB" id="A0A4R6Y6B8"/>
<keyword evidence="1" id="KW-0472">Membrane</keyword>
<evidence type="ECO:0000256" key="1">
    <source>
        <dbReference type="SAM" id="Phobius"/>
    </source>
</evidence>
<sequence length="77" mass="8900">MDQTLINWLALILTGAMSWFLKSLWQSNNRLKNAFHSIELMMAIEYVTQADLARNNNHINKKLIQILETLEAKADKA</sequence>
<proteinExistence type="predicted"/>
<evidence type="ECO:0000313" key="2">
    <source>
        <dbReference type="EMBL" id="TDR30357.1"/>
    </source>
</evidence>
<comment type="caution">
    <text evidence="2">The sequence shown here is derived from an EMBL/GenBank/DDBJ whole genome shotgun (WGS) entry which is preliminary data.</text>
</comment>
<name>A0A4R6Y6B8_9BURK</name>
<evidence type="ECO:0000313" key="3">
    <source>
        <dbReference type="Proteomes" id="UP000294480"/>
    </source>
</evidence>
<protein>
    <submittedName>
        <fullName evidence="2">Uncharacterized protein</fullName>
    </submittedName>
</protein>
<feature type="transmembrane region" description="Helical" evidence="1">
    <location>
        <begin position="6"/>
        <end position="25"/>
    </location>
</feature>
<keyword evidence="1" id="KW-0812">Transmembrane</keyword>
<dbReference type="EMBL" id="SNZE01000022">
    <property type="protein sequence ID" value="TDR30357.1"/>
    <property type="molecule type" value="Genomic_DNA"/>
</dbReference>